<dbReference type="Proteomes" id="UP000289703">
    <property type="component" value="Unassembled WGS sequence"/>
</dbReference>
<keyword evidence="3" id="KW-1185">Reference proteome</keyword>
<keyword evidence="1" id="KW-0472">Membrane</keyword>
<reference evidence="2 3" key="1">
    <citation type="submission" date="2019-01" db="EMBL/GenBank/DDBJ databases">
        <title>Ancylomarina salipaludis sp. nov., isolated from a salt marsh.</title>
        <authorList>
            <person name="Yoon J.-H."/>
        </authorList>
    </citation>
    <scope>NUCLEOTIDE SEQUENCE [LARGE SCALE GENOMIC DNA]</scope>
    <source>
        <strain evidence="2 3">SHSM-M15</strain>
    </source>
</reference>
<accession>A0A4Q1JK04</accession>
<evidence type="ECO:0000256" key="1">
    <source>
        <dbReference type="SAM" id="Phobius"/>
    </source>
</evidence>
<keyword evidence="1" id="KW-0812">Transmembrane</keyword>
<dbReference type="AlphaFoldDB" id="A0A4Q1JK04"/>
<dbReference type="EMBL" id="SAXA01000010">
    <property type="protein sequence ID" value="RXQ92172.1"/>
    <property type="molecule type" value="Genomic_DNA"/>
</dbReference>
<feature type="transmembrane region" description="Helical" evidence="1">
    <location>
        <begin position="160"/>
        <end position="182"/>
    </location>
</feature>
<comment type="caution">
    <text evidence="2">The sequence shown here is derived from an EMBL/GenBank/DDBJ whole genome shotgun (WGS) entry which is preliminary data.</text>
</comment>
<evidence type="ECO:0000313" key="2">
    <source>
        <dbReference type="EMBL" id="RXQ92172.1"/>
    </source>
</evidence>
<proteinExistence type="predicted"/>
<sequence length="190" mass="21856">MKNFISIIPQYSLIRNFFLFLLLLVGQTVFSQKQSAEIHFKFLDDQADKRVAIQVFQQGDSALKPVEELDISLYVERLFSYLPVGDRFNTTDENGYVEIHMPSDLPGDSKGNLKLILKIEDAETIRDTIIHTEVKWGIPVIYDVTEEKRSLWAARANAPLSLLLLVNSLLLGVWGIIIYICYEMYLIKKE</sequence>
<name>A0A4Q1JK04_9BACT</name>
<protein>
    <submittedName>
        <fullName evidence="2">Uncharacterized protein</fullName>
    </submittedName>
</protein>
<keyword evidence="1" id="KW-1133">Transmembrane helix</keyword>
<dbReference type="RefSeq" id="WP_129254827.1">
    <property type="nucleotide sequence ID" value="NZ_SAXA01000010.1"/>
</dbReference>
<evidence type="ECO:0000313" key="3">
    <source>
        <dbReference type="Proteomes" id="UP000289703"/>
    </source>
</evidence>
<dbReference type="OrthoDB" id="1118794at2"/>
<organism evidence="2 3">
    <name type="scientific">Ancylomarina salipaludis</name>
    <dbReference type="NCBI Taxonomy" id="2501299"/>
    <lineage>
        <taxon>Bacteria</taxon>
        <taxon>Pseudomonadati</taxon>
        <taxon>Bacteroidota</taxon>
        <taxon>Bacteroidia</taxon>
        <taxon>Marinilabiliales</taxon>
        <taxon>Marinifilaceae</taxon>
        <taxon>Ancylomarina</taxon>
    </lineage>
</organism>
<gene>
    <name evidence="2" type="ORF">EO244_11520</name>
</gene>